<reference evidence="6" key="1">
    <citation type="journal article" date="2016" name="Proc. Natl. Acad. Sci. U.S.A.">
        <title>Lipid metabolic changes in an early divergent fungus govern the establishment of a mutualistic symbiosis with endobacteria.</title>
        <authorList>
            <person name="Lastovetsky O.A."/>
            <person name="Gaspar M.L."/>
            <person name="Mondo S.J."/>
            <person name="LaButti K.M."/>
            <person name="Sandor L."/>
            <person name="Grigoriev I.V."/>
            <person name="Henry S.A."/>
            <person name="Pawlowska T.E."/>
        </authorList>
    </citation>
    <scope>NUCLEOTIDE SEQUENCE [LARGE SCALE GENOMIC DNA]</scope>
    <source>
        <strain evidence="6">ATCC 52814</strain>
    </source>
</reference>
<dbReference type="Proteomes" id="UP000242414">
    <property type="component" value="Unassembled WGS sequence"/>
</dbReference>
<dbReference type="InterPro" id="IPR023192">
    <property type="entry name" value="TGS-like_dom_sf"/>
</dbReference>
<keyword evidence="3" id="KW-0378">Hydrolase</keyword>
<dbReference type="InterPro" id="IPR012675">
    <property type="entry name" value="Beta-grasp_dom_sf"/>
</dbReference>
<dbReference type="FunFam" id="3.10.20.30:FF:000001">
    <property type="entry name" value="Ribosome-binding ATPase YchF"/>
    <property type="match status" value="1"/>
</dbReference>
<gene>
    <name evidence="6" type="ORF">BCV72DRAFT_70717</name>
</gene>
<feature type="binding site" evidence="3">
    <location>
        <position position="211"/>
    </location>
    <ligand>
        <name>ATP</name>
        <dbReference type="ChEBI" id="CHEBI:30616"/>
    </ligand>
</feature>
<dbReference type="Pfam" id="PF01926">
    <property type="entry name" value="MMR_HSR1"/>
    <property type="match status" value="1"/>
</dbReference>
<keyword evidence="2 3" id="KW-0067">ATP-binding</keyword>
<dbReference type="NCBIfam" id="TIGR00092">
    <property type="entry name" value="redox-regulated ATPase YchF"/>
    <property type="match status" value="1"/>
</dbReference>
<feature type="domain" description="OBG-type G" evidence="4">
    <location>
        <begin position="1"/>
        <end position="266"/>
    </location>
</feature>
<proteinExistence type="inferred from homology"/>
<sequence length="367" mass="41056">MGIVGLPNIGKSSLFNTLTNSSVPAENYPFCTIDPSEARVQVPDSRFDWLVNLYQPKKITPAHLTVVDIAGLVKGASQGAGLGNAFLSNVSSVDAIYHLVRAFDNENITHVEDTVNPVRDLEIIQNELRIKDEETLERQIMELTRQASREPTKKTTIGLSKRDELNIIEKVAEFMAKGRDVRKGEWTVPEVNVINTLHLLTAKPMIYLCNVSEEEYIANEGYKWLPEIKSWVEHNNPGDLIIPLSVPLEAKIGTMSNPSVESQLPKVILAGYKALDLIHYFTCGPQEVRAWTVRNNSRAPQAAGVIHTDFERGFISADIMKIDDLQHYGSENAVKAAGKYLQKGKDYIMEDGDIAYFKFNVTNNKKK</sequence>
<dbReference type="InterPro" id="IPR041706">
    <property type="entry name" value="YchF_N"/>
</dbReference>
<evidence type="ECO:0000259" key="4">
    <source>
        <dbReference type="PROSITE" id="PS51710"/>
    </source>
</evidence>
<dbReference type="InterPro" id="IPR004095">
    <property type="entry name" value="TGS"/>
</dbReference>
<evidence type="ECO:0000256" key="1">
    <source>
        <dbReference type="ARBA" id="ARBA00022741"/>
    </source>
</evidence>
<evidence type="ECO:0000313" key="6">
    <source>
        <dbReference type="EMBL" id="ORE01560.1"/>
    </source>
</evidence>
<comment type="function">
    <text evidence="3">Hydrolyzes ATP, and can also hydrolyze GTP with lower efficiency. Has lower affinity for GTP.</text>
</comment>
<dbReference type="GO" id="GO:0016887">
    <property type="term" value="F:ATP hydrolysis activity"/>
    <property type="evidence" value="ECO:0007669"/>
    <property type="project" value="UniProtKB-UniRule"/>
</dbReference>
<dbReference type="Pfam" id="PF06071">
    <property type="entry name" value="YchF-GTPase_C"/>
    <property type="match status" value="1"/>
</dbReference>
<comment type="subcellular location">
    <subcellularLocation>
        <location evidence="3">Cytoplasm</location>
    </subcellularLocation>
</comment>
<dbReference type="HAMAP" id="MF_00944">
    <property type="entry name" value="YchF_OLA1_ATPase"/>
    <property type="match status" value="1"/>
</dbReference>
<dbReference type="InterPro" id="IPR012676">
    <property type="entry name" value="TGS-like"/>
</dbReference>
<evidence type="ECO:0000256" key="2">
    <source>
        <dbReference type="ARBA" id="ARBA00022840"/>
    </source>
</evidence>
<dbReference type="InterPro" id="IPR013029">
    <property type="entry name" value="YchF_C"/>
</dbReference>
<dbReference type="InterPro" id="IPR004396">
    <property type="entry name" value="ATPase_YchF/OLA1"/>
</dbReference>
<dbReference type="FunFam" id="1.10.150.300:FF:000001">
    <property type="entry name" value="Ribosome-binding ATPase YchF"/>
    <property type="match status" value="1"/>
</dbReference>
<dbReference type="PIRSF" id="PIRSF006641">
    <property type="entry name" value="CHP00092"/>
    <property type="match status" value="1"/>
</dbReference>
<feature type="domain" description="TGS" evidence="5">
    <location>
        <begin position="276"/>
        <end position="359"/>
    </location>
</feature>
<dbReference type="InterPro" id="IPR027417">
    <property type="entry name" value="P-loop_NTPase"/>
</dbReference>
<dbReference type="PRINTS" id="PR00326">
    <property type="entry name" value="GTP1OBG"/>
</dbReference>
<keyword evidence="1 3" id="KW-0547">Nucleotide-binding</keyword>
<dbReference type="CDD" id="cd04867">
    <property type="entry name" value="TGS_YchF_OLA1"/>
    <property type="match status" value="1"/>
</dbReference>
<dbReference type="AlphaFoldDB" id="A0A1X0QP77"/>
<name>A0A1X0QP77_RHIZD</name>
<dbReference type="PANTHER" id="PTHR23305:SF11">
    <property type="entry name" value="OBG-LIKE ATPASE 1"/>
    <property type="match status" value="1"/>
</dbReference>
<feature type="binding site" evidence="3">
    <location>
        <begin position="8"/>
        <end position="13"/>
    </location>
    <ligand>
        <name>ATP</name>
        <dbReference type="ChEBI" id="CHEBI:30616"/>
    </ligand>
</feature>
<protein>
    <recommendedName>
        <fullName evidence="3">Obg-like ATPase 1</fullName>
    </recommendedName>
</protein>
<dbReference type="GO" id="GO:0005524">
    <property type="term" value="F:ATP binding"/>
    <property type="evidence" value="ECO:0007669"/>
    <property type="project" value="UniProtKB-UniRule"/>
</dbReference>
<dbReference type="GO" id="GO:0043023">
    <property type="term" value="F:ribosomal large subunit binding"/>
    <property type="evidence" value="ECO:0007669"/>
    <property type="project" value="UniProtKB-UniRule"/>
</dbReference>
<dbReference type="InterPro" id="IPR031167">
    <property type="entry name" value="G_OBG"/>
</dbReference>
<dbReference type="Gene3D" id="3.40.50.300">
    <property type="entry name" value="P-loop containing nucleotide triphosphate hydrolases"/>
    <property type="match status" value="1"/>
</dbReference>
<dbReference type="Gene3D" id="1.10.150.300">
    <property type="entry name" value="TGS-like domain"/>
    <property type="match status" value="1"/>
</dbReference>
<dbReference type="CDD" id="cd01900">
    <property type="entry name" value="YchF"/>
    <property type="match status" value="1"/>
</dbReference>
<dbReference type="EMBL" id="KV922120">
    <property type="protein sequence ID" value="ORE01560.1"/>
    <property type="molecule type" value="Genomic_DNA"/>
</dbReference>
<accession>A0A1X0QP77</accession>
<evidence type="ECO:0000259" key="5">
    <source>
        <dbReference type="PROSITE" id="PS51880"/>
    </source>
</evidence>
<organism evidence="6">
    <name type="scientific">Rhizopus microsporus var. microsporus</name>
    <dbReference type="NCBI Taxonomy" id="86635"/>
    <lineage>
        <taxon>Eukaryota</taxon>
        <taxon>Fungi</taxon>
        <taxon>Fungi incertae sedis</taxon>
        <taxon>Mucoromycota</taxon>
        <taxon>Mucoromycotina</taxon>
        <taxon>Mucoromycetes</taxon>
        <taxon>Mucorales</taxon>
        <taxon>Mucorineae</taxon>
        <taxon>Rhizopodaceae</taxon>
        <taxon>Rhizopus</taxon>
    </lineage>
</organism>
<keyword evidence="3" id="KW-0963">Cytoplasm</keyword>
<evidence type="ECO:0000256" key="3">
    <source>
        <dbReference type="HAMAP-Rule" id="MF_03167"/>
    </source>
</evidence>
<comment type="similarity">
    <text evidence="3">Belongs to the TRAFAC class OBG-HflX-like GTPase superfamily. OBG GTPase family. YchF/OLA1 subfamily.</text>
</comment>
<dbReference type="OrthoDB" id="424823at2759"/>
<dbReference type="PROSITE" id="PS51710">
    <property type="entry name" value="G_OBG"/>
    <property type="match status" value="1"/>
</dbReference>
<dbReference type="SUPFAM" id="SSF81271">
    <property type="entry name" value="TGS-like"/>
    <property type="match status" value="1"/>
</dbReference>
<dbReference type="VEuPathDB" id="FungiDB:BCV72DRAFT_70717"/>
<dbReference type="SUPFAM" id="SSF52540">
    <property type="entry name" value="P-loop containing nucleoside triphosphate hydrolases"/>
    <property type="match status" value="1"/>
</dbReference>
<comment type="subunit">
    <text evidence="3">Monomer.</text>
</comment>
<dbReference type="PANTHER" id="PTHR23305">
    <property type="entry name" value="OBG GTPASE FAMILY"/>
    <property type="match status" value="1"/>
</dbReference>
<dbReference type="GO" id="GO:0005525">
    <property type="term" value="F:GTP binding"/>
    <property type="evidence" value="ECO:0007669"/>
    <property type="project" value="InterPro"/>
</dbReference>
<dbReference type="Gene3D" id="3.10.20.30">
    <property type="match status" value="1"/>
</dbReference>
<dbReference type="GO" id="GO:0005737">
    <property type="term" value="C:cytoplasm"/>
    <property type="evidence" value="ECO:0007669"/>
    <property type="project" value="UniProtKB-SubCell"/>
</dbReference>
<dbReference type="InterPro" id="IPR006073">
    <property type="entry name" value="GTP-bd"/>
</dbReference>
<dbReference type="PROSITE" id="PS51880">
    <property type="entry name" value="TGS"/>
    <property type="match status" value="1"/>
</dbReference>